<dbReference type="InterPro" id="IPR038610">
    <property type="entry name" value="FliK-like_C_sf"/>
</dbReference>
<feature type="region of interest" description="Disordered" evidence="1">
    <location>
        <begin position="22"/>
        <end position="137"/>
    </location>
</feature>
<dbReference type="HOGENOM" id="CLU_564630_0_0_6"/>
<dbReference type="OrthoDB" id="1792985at2"/>
<keyword evidence="3" id="KW-0282">Flagellum</keyword>
<dbReference type="RefSeq" id="WP_012487342.1">
    <property type="nucleotide sequence ID" value="NC_010995.1"/>
</dbReference>
<keyword evidence="3" id="KW-0966">Cell projection</keyword>
<sequence length="460" mass="48976">MQHSAQQSGLAVNSLLNLSANVPARTTKSQSNPANTDATSFQQLMQNTRPEVATRPAVKPAASPVRPQEERQADTRPAPANHSHESPRKNPSNPQAPSAKCSEPAMSEQSGANHKKLATDSAVETNTETGIATDKADETLIPEQELMTLMMGELPVEPSVLVTEQGDETPEPLVAPEALLLTAGQIASPLTGEQLSADLLVEEGESALKSPLLTFAGRGQVLVPEGLKPIDPASLATDPVIEGESDQGITLDLDNLQSQVSKVMPELAKSLVSDKSQAGDKPILDALKTPAPPAPVPVDALGRPLDANSPLSPTARSFVAQMNLPQAMGNPQWSQAVSDRVLWMAAQNLSAADIRLDPPDLGSMHVKVSVSQDQASVTFVSPHPQVREALDQQATRLREMFAEQGLNLVNVDVSDRHQQQRAQDESTSGNRSSESQAEEEALQVVGESSIGQLRLIDHYA</sequence>
<keyword evidence="4" id="KW-1185">Reference proteome</keyword>
<dbReference type="STRING" id="498211.CJA_1721"/>
<reference evidence="3 4" key="1">
    <citation type="journal article" date="2008" name="J. Bacteriol.">
        <title>Insights into plant cell wall degradation from the genome sequence of the soil bacterium Cellvibrio japonicus.</title>
        <authorList>
            <person name="Deboy R.T."/>
            <person name="Mongodin E.F."/>
            <person name="Fouts D.E."/>
            <person name="Tailford L.E."/>
            <person name="Khouri H."/>
            <person name="Emerson J.B."/>
            <person name="Mohamoud Y."/>
            <person name="Watkins K."/>
            <person name="Henrissat B."/>
            <person name="Gilbert H.J."/>
            <person name="Nelson K.E."/>
        </authorList>
    </citation>
    <scope>NUCLEOTIDE SEQUENCE [LARGE SCALE GENOMIC DNA]</scope>
    <source>
        <strain evidence="3 4">Ueda107</strain>
    </source>
</reference>
<feature type="domain" description="Flagellar hook-length control protein-like C-terminal" evidence="2">
    <location>
        <begin position="339"/>
        <end position="421"/>
    </location>
</feature>
<feature type="compositionally biased region" description="Polar residues" evidence="1">
    <location>
        <begin position="24"/>
        <end position="49"/>
    </location>
</feature>
<feature type="region of interest" description="Disordered" evidence="1">
    <location>
        <begin position="415"/>
        <end position="444"/>
    </location>
</feature>
<evidence type="ECO:0000259" key="2">
    <source>
        <dbReference type="Pfam" id="PF02120"/>
    </source>
</evidence>
<dbReference type="PANTHER" id="PTHR37533">
    <property type="entry name" value="FLAGELLAR HOOK-LENGTH CONTROL PROTEIN"/>
    <property type="match status" value="1"/>
</dbReference>
<dbReference type="Gene3D" id="3.30.750.140">
    <property type="match status" value="1"/>
</dbReference>
<gene>
    <name evidence="3" type="ordered locus">CJA_1721</name>
</gene>
<dbReference type="PANTHER" id="PTHR37533:SF2">
    <property type="entry name" value="FLAGELLAR HOOK-LENGTH CONTROL PROTEIN"/>
    <property type="match status" value="1"/>
</dbReference>
<evidence type="ECO:0000256" key="1">
    <source>
        <dbReference type="SAM" id="MobiDB-lite"/>
    </source>
</evidence>
<evidence type="ECO:0000313" key="4">
    <source>
        <dbReference type="Proteomes" id="UP000001036"/>
    </source>
</evidence>
<dbReference type="AlphaFoldDB" id="B3PEZ5"/>
<name>B3PEZ5_CELJU</name>
<protein>
    <submittedName>
        <fullName evidence="3">Putative flagellar hook-length control protein FliK</fullName>
    </submittedName>
</protein>
<keyword evidence="3" id="KW-0969">Cilium</keyword>
<dbReference type="InterPro" id="IPR052563">
    <property type="entry name" value="FliK"/>
</dbReference>
<feature type="compositionally biased region" description="Basic and acidic residues" evidence="1">
    <location>
        <begin position="415"/>
        <end position="424"/>
    </location>
</feature>
<accession>B3PEZ5</accession>
<dbReference type="KEGG" id="cja:CJA_1721"/>
<organism evidence="3 4">
    <name type="scientific">Cellvibrio japonicus (strain Ueda107)</name>
    <name type="common">Pseudomonas fluorescens subsp. cellulosa</name>
    <dbReference type="NCBI Taxonomy" id="498211"/>
    <lineage>
        <taxon>Bacteria</taxon>
        <taxon>Pseudomonadati</taxon>
        <taxon>Pseudomonadota</taxon>
        <taxon>Gammaproteobacteria</taxon>
        <taxon>Cellvibrionales</taxon>
        <taxon>Cellvibrionaceae</taxon>
        <taxon>Cellvibrio</taxon>
    </lineage>
</organism>
<dbReference type="Pfam" id="PF02120">
    <property type="entry name" value="Flg_hook"/>
    <property type="match status" value="1"/>
</dbReference>
<proteinExistence type="predicted"/>
<dbReference type="eggNOG" id="COG3144">
    <property type="taxonomic scope" value="Bacteria"/>
</dbReference>
<evidence type="ECO:0000313" key="3">
    <source>
        <dbReference type="EMBL" id="ACE86315.1"/>
    </source>
</evidence>
<dbReference type="EMBL" id="CP000934">
    <property type="protein sequence ID" value="ACE86315.1"/>
    <property type="molecule type" value="Genomic_DNA"/>
</dbReference>
<dbReference type="CDD" id="cd17470">
    <property type="entry name" value="T3SS_Flik_C"/>
    <property type="match status" value="1"/>
</dbReference>
<dbReference type="InterPro" id="IPR021136">
    <property type="entry name" value="Flagellar_hook_control-like_C"/>
</dbReference>
<dbReference type="Proteomes" id="UP000001036">
    <property type="component" value="Chromosome"/>
</dbReference>